<dbReference type="Proteomes" id="UP000252915">
    <property type="component" value="Unassembled WGS sequence"/>
</dbReference>
<accession>A0A368C8S6</accession>
<evidence type="ECO:0000313" key="1">
    <source>
        <dbReference type="EMBL" id="RCL45494.1"/>
    </source>
</evidence>
<comment type="caution">
    <text evidence="1">The sequence shown here is derived from an EMBL/GenBank/DDBJ whole genome shotgun (WGS) entry which is preliminary data.</text>
</comment>
<sequence length="666" mass="75272">MKKKGGIFLSLILVVVFLVYGFIFRSIDEFQQVQFSLDKSYYKKDNTINIKSLPSPNLNKNAYFGDLHIHTSNSFDAYTFGTISTPELAYKYAQGKPIPHPTGYDIQLRRPLDFYAVTDHGIFLGLLPSAADTSSRFSKYEYTKPLHNLNKSISNNFLELLKRQNLFQQFARDTIGGLRDGSIDRNLVDDIQQSVWKETIKAADNAYKPGFFTTFAGYEYTSAEDLYDNYLHRNVIFKDTSNLPNKIFSRLDSMNPEPLWDWMNNLRAGGIDSLAIPHNSNISGGSAFSLEYFNGGPIDDAYATNRLLNEPLVEITQVKGTSETHPLISKNDEWASFETDTSYKESNEMKNIKGAYVRDAYLRGLTIEEQGISNPYKFGLIGSSDSHVGGASYNEETFISKVGILDGTPKLRGSVPFNKFYGFVMSKMQKNSMTYINDNYYLAVGGRLIYFGASGLAGVWAEENTRESIFKAFRNKETFATSGPRIKVRFFGGYHLENYKLDDNNLIKKAYSNSTQMGGNIYSNGIGSPTFLIWAIADPYSGKLQRSQIVKGWIENGEHNERIYDVACSDNLDVDSATHRCPDNGAKVNLSNCSTSNVGDSELKTFWKDPDFVKNQNAFYYVRVLENPSCRWSTWDSIRAGEKPRSDIDSTIQERAWTSPIWFKAS</sequence>
<dbReference type="Pfam" id="PF12228">
    <property type="entry name" value="DUF3604"/>
    <property type="match status" value="1"/>
</dbReference>
<dbReference type="EMBL" id="QOPI01000002">
    <property type="protein sequence ID" value="RCL45494.1"/>
    <property type="molecule type" value="Genomic_DNA"/>
</dbReference>
<dbReference type="InterPro" id="IPR022028">
    <property type="entry name" value="DUF3604"/>
</dbReference>
<evidence type="ECO:0000313" key="2">
    <source>
        <dbReference type="Proteomes" id="UP000252915"/>
    </source>
</evidence>
<proteinExistence type="predicted"/>
<gene>
    <name evidence="1" type="ORF">DBW92_00720</name>
</gene>
<organism evidence="1 2">
    <name type="scientific">SAR86 cluster bacterium</name>
    <dbReference type="NCBI Taxonomy" id="2030880"/>
    <lineage>
        <taxon>Bacteria</taxon>
        <taxon>Pseudomonadati</taxon>
        <taxon>Pseudomonadota</taxon>
        <taxon>Gammaproteobacteria</taxon>
        <taxon>SAR86 cluster</taxon>
    </lineage>
</organism>
<name>A0A368C8S6_9GAMM</name>
<protein>
    <submittedName>
        <fullName evidence="1">DUF3604 domain-containing protein</fullName>
    </submittedName>
</protein>
<reference evidence="1 2" key="1">
    <citation type="journal article" date="2018" name="Microbiome">
        <title>Fine metagenomic profile of the Mediterranean stratified and mixed water columns revealed by assembly and recruitment.</title>
        <authorList>
            <person name="Haro-Moreno J.M."/>
            <person name="Lopez-Perez M."/>
            <person name="De La Torre J.R."/>
            <person name="Picazo A."/>
            <person name="Camacho A."/>
            <person name="Rodriguez-Valera F."/>
        </authorList>
    </citation>
    <scope>NUCLEOTIDE SEQUENCE [LARGE SCALE GENOMIC DNA]</scope>
    <source>
        <strain evidence="1">MED-G78</strain>
    </source>
</reference>
<dbReference type="AlphaFoldDB" id="A0A368C8S6"/>
<dbReference type="Gene3D" id="3.20.20.140">
    <property type="entry name" value="Metal-dependent hydrolases"/>
    <property type="match status" value="1"/>
</dbReference>